<reference evidence="1 2" key="1">
    <citation type="submission" date="2019-09" db="EMBL/GenBank/DDBJ databases">
        <title>YIM 48816 draft genome.</title>
        <authorList>
            <person name="Jiang L."/>
        </authorList>
    </citation>
    <scope>NUCLEOTIDE SEQUENCE [LARGE SCALE GENOMIC DNA]</scope>
    <source>
        <strain evidence="1 2">YIM 48816</strain>
    </source>
</reference>
<accession>A0A6L3SYF1</accession>
<dbReference type="EMBL" id="VZZK01000022">
    <property type="protein sequence ID" value="KAB1077254.1"/>
    <property type="molecule type" value="Genomic_DNA"/>
</dbReference>
<dbReference type="Proteomes" id="UP000474159">
    <property type="component" value="Unassembled WGS sequence"/>
</dbReference>
<protein>
    <submittedName>
        <fullName evidence="1">Uncharacterized protein</fullName>
    </submittedName>
</protein>
<sequence>MHVLDTPDGRYIVVHGRLWRRHRPDLEPVERDRLRRDLMEARRSIRIGRRSGDRALLAAASAVVEAAKRSLGERGPVWWSDGTPDFDRRMIWNTSYAPWYETLPGNERTMHGRR</sequence>
<dbReference type="RefSeq" id="WP_151001836.1">
    <property type="nucleotide sequence ID" value="NZ_BPQY01000755.1"/>
</dbReference>
<dbReference type="AlphaFoldDB" id="A0A6L3SYF1"/>
<proteinExistence type="predicted"/>
<keyword evidence="2" id="KW-1185">Reference proteome</keyword>
<dbReference type="OrthoDB" id="34459at2"/>
<evidence type="ECO:0000313" key="1">
    <source>
        <dbReference type="EMBL" id="KAB1077254.1"/>
    </source>
</evidence>
<evidence type="ECO:0000313" key="2">
    <source>
        <dbReference type="Proteomes" id="UP000474159"/>
    </source>
</evidence>
<name>A0A6L3SYF1_9HYPH</name>
<comment type="caution">
    <text evidence="1">The sequence shown here is derived from an EMBL/GenBank/DDBJ whole genome shotgun (WGS) entry which is preliminary data.</text>
</comment>
<gene>
    <name evidence="1" type="ORF">F6X53_19370</name>
</gene>
<organism evidence="1 2">
    <name type="scientific">Methylobacterium soli</name>
    <dbReference type="NCBI Taxonomy" id="553447"/>
    <lineage>
        <taxon>Bacteria</taxon>
        <taxon>Pseudomonadati</taxon>
        <taxon>Pseudomonadota</taxon>
        <taxon>Alphaproteobacteria</taxon>
        <taxon>Hyphomicrobiales</taxon>
        <taxon>Methylobacteriaceae</taxon>
        <taxon>Methylobacterium</taxon>
    </lineage>
</organism>